<dbReference type="Proteomes" id="UP000198916">
    <property type="component" value="Unassembled WGS sequence"/>
</dbReference>
<dbReference type="STRING" id="332977.SAMN05421740_11386"/>
<dbReference type="GO" id="GO:0003677">
    <property type="term" value="F:DNA binding"/>
    <property type="evidence" value="ECO:0007669"/>
    <property type="project" value="InterPro"/>
</dbReference>
<sequence>MKTIKKARKIGSPLISGIMDELTPVEKVQTAVKMRLAAKLDDLIKQRGWSKGDFADRVGKHPSEITKWLSGTHNFLPNFYPTSTQLFHPILPVFLFSF</sequence>
<organism evidence="2 3">
    <name type="scientific">Parapedobacter koreensis</name>
    <dbReference type="NCBI Taxonomy" id="332977"/>
    <lineage>
        <taxon>Bacteria</taxon>
        <taxon>Pseudomonadati</taxon>
        <taxon>Bacteroidota</taxon>
        <taxon>Sphingobacteriia</taxon>
        <taxon>Sphingobacteriales</taxon>
        <taxon>Sphingobacteriaceae</taxon>
        <taxon>Parapedobacter</taxon>
    </lineage>
</organism>
<dbReference type="InterPro" id="IPR010982">
    <property type="entry name" value="Lambda_DNA-bd_dom_sf"/>
</dbReference>
<protein>
    <recommendedName>
        <fullName evidence="1">HTH cro/C1-type domain-containing protein</fullName>
    </recommendedName>
</protein>
<dbReference type="CDD" id="cd00093">
    <property type="entry name" value="HTH_XRE"/>
    <property type="match status" value="1"/>
</dbReference>
<keyword evidence="3" id="KW-1185">Reference proteome</keyword>
<evidence type="ECO:0000259" key="1">
    <source>
        <dbReference type="Pfam" id="PF01381"/>
    </source>
</evidence>
<dbReference type="RefSeq" id="WP_090609126.1">
    <property type="nucleotide sequence ID" value="NZ_FNZR01000013.1"/>
</dbReference>
<accession>A0A1H7U4V0</accession>
<dbReference type="EMBL" id="FNZR01000013">
    <property type="protein sequence ID" value="SEL91779.1"/>
    <property type="molecule type" value="Genomic_DNA"/>
</dbReference>
<dbReference type="Gene3D" id="1.10.260.40">
    <property type="entry name" value="lambda repressor-like DNA-binding domains"/>
    <property type="match status" value="1"/>
</dbReference>
<dbReference type="OrthoDB" id="770730at2"/>
<proteinExistence type="predicted"/>
<dbReference type="SUPFAM" id="SSF47413">
    <property type="entry name" value="lambda repressor-like DNA-binding domains"/>
    <property type="match status" value="1"/>
</dbReference>
<dbReference type="Pfam" id="PF01381">
    <property type="entry name" value="HTH_3"/>
    <property type="match status" value="1"/>
</dbReference>
<gene>
    <name evidence="2" type="ORF">SAMN05421740_11386</name>
</gene>
<name>A0A1H7U4V0_9SPHI</name>
<dbReference type="InterPro" id="IPR001387">
    <property type="entry name" value="Cro/C1-type_HTH"/>
</dbReference>
<feature type="domain" description="HTH cro/C1-type" evidence="1">
    <location>
        <begin position="43"/>
        <end position="73"/>
    </location>
</feature>
<dbReference type="AlphaFoldDB" id="A0A1H7U4V0"/>
<evidence type="ECO:0000313" key="2">
    <source>
        <dbReference type="EMBL" id="SEL91779.1"/>
    </source>
</evidence>
<reference evidence="3" key="1">
    <citation type="submission" date="2016-10" db="EMBL/GenBank/DDBJ databases">
        <authorList>
            <person name="Varghese N."/>
            <person name="Submissions S."/>
        </authorList>
    </citation>
    <scope>NUCLEOTIDE SEQUENCE [LARGE SCALE GENOMIC DNA]</scope>
    <source>
        <strain evidence="3">Jip14</strain>
    </source>
</reference>
<evidence type="ECO:0000313" key="3">
    <source>
        <dbReference type="Proteomes" id="UP000198916"/>
    </source>
</evidence>